<sequence length="128" mass="14240">MDAGSRESVADFSNGRPSSVGKQDQYQYCTWPCKAGGLRFGLKGCGIDFSSRCFDVCCLYRLYLCALCHLSVFTQSHKVQPALLFPILYLLAVWGTFLSLFTVLFTFYSCSVLIASCFTVVRIGEGRI</sequence>
<keyword evidence="2" id="KW-0812">Transmembrane</keyword>
<feature type="transmembrane region" description="Helical" evidence="2">
    <location>
        <begin position="83"/>
        <end position="108"/>
    </location>
</feature>
<comment type="caution">
    <text evidence="3">The sequence shown here is derived from an EMBL/GenBank/DDBJ whole genome shotgun (WGS) entry which is preliminary data.</text>
</comment>
<keyword evidence="2" id="KW-0472">Membrane</keyword>
<dbReference type="AlphaFoldDB" id="A0A1D1VV75"/>
<accession>A0A1D1VV75</accession>
<keyword evidence="2" id="KW-1133">Transmembrane helix</keyword>
<protein>
    <submittedName>
        <fullName evidence="3">Uncharacterized protein</fullName>
    </submittedName>
</protein>
<proteinExistence type="predicted"/>
<feature type="region of interest" description="Disordered" evidence="1">
    <location>
        <begin position="1"/>
        <end position="23"/>
    </location>
</feature>
<organism evidence="3 4">
    <name type="scientific">Ramazzottius varieornatus</name>
    <name type="common">Water bear</name>
    <name type="synonym">Tardigrade</name>
    <dbReference type="NCBI Taxonomy" id="947166"/>
    <lineage>
        <taxon>Eukaryota</taxon>
        <taxon>Metazoa</taxon>
        <taxon>Ecdysozoa</taxon>
        <taxon>Tardigrada</taxon>
        <taxon>Eutardigrada</taxon>
        <taxon>Parachela</taxon>
        <taxon>Hypsibioidea</taxon>
        <taxon>Ramazzottiidae</taxon>
        <taxon>Ramazzottius</taxon>
    </lineage>
</organism>
<reference evidence="3 4" key="1">
    <citation type="journal article" date="2016" name="Nat. Commun.">
        <title>Extremotolerant tardigrade genome and improved radiotolerance of human cultured cells by tardigrade-unique protein.</title>
        <authorList>
            <person name="Hashimoto T."/>
            <person name="Horikawa D.D."/>
            <person name="Saito Y."/>
            <person name="Kuwahara H."/>
            <person name="Kozuka-Hata H."/>
            <person name="Shin-I T."/>
            <person name="Minakuchi Y."/>
            <person name="Ohishi K."/>
            <person name="Motoyama A."/>
            <person name="Aizu T."/>
            <person name="Enomoto A."/>
            <person name="Kondo K."/>
            <person name="Tanaka S."/>
            <person name="Hara Y."/>
            <person name="Koshikawa S."/>
            <person name="Sagara H."/>
            <person name="Miura T."/>
            <person name="Yokobori S."/>
            <person name="Miyagawa K."/>
            <person name="Suzuki Y."/>
            <person name="Kubo T."/>
            <person name="Oyama M."/>
            <person name="Kohara Y."/>
            <person name="Fujiyama A."/>
            <person name="Arakawa K."/>
            <person name="Katayama T."/>
            <person name="Toyoda A."/>
            <person name="Kunieda T."/>
        </authorList>
    </citation>
    <scope>NUCLEOTIDE SEQUENCE [LARGE SCALE GENOMIC DNA]</scope>
    <source>
        <strain evidence="3 4">YOKOZUNA-1</strain>
    </source>
</reference>
<dbReference type="EMBL" id="BDGG01000010">
    <property type="protein sequence ID" value="GAV04143.1"/>
    <property type="molecule type" value="Genomic_DNA"/>
</dbReference>
<gene>
    <name evidence="3" type="primary">RvY_14466</name>
    <name evidence="3" type="synonym">RvY_14466.2</name>
    <name evidence="3" type="ORF">RvY_14466-2</name>
</gene>
<name>A0A1D1VV75_RAMVA</name>
<evidence type="ECO:0000313" key="3">
    <source>
        <dbReference type="EMBL" id="GAV04143.1"/>
    </source>
</evidence>
<evidence type="ECO:0000313" key="4">
    <source>
        <dbReference type="Proteomes" id="UP000186922"/>
    </source>
</evidence>
<evidence type="ECO:0000256" key="2">
    <source>
        <dbReference type="SAM" id="Phobius"/>
    </source>
</evidence>
<evidence type="ECO:0000256" key="1">
    <source>
        <dbReference type="SAM" id="MobiDB-lite"/>
    </source>
</evidence>
<dbReference type="Proteomes" id="UP000186922">
    <property type="component" value="Unassembled WGS sequence"/>
</dbReference>
<keyword evidence="4" id="KW-1185">Reference proteome</keyword>